<evidence type="ECO:0000259" key="2">
    <source>
        <dbReference type="Pfam" id="PF13490"/>
    </source>
</evidence>
<dbReference type="Proteomes" id="UP000244930">
    <property type="component" value="Chromosome"/>
</dbReference>
<sequence length="72" mass="8268">MLTCKEATRLSSEALDRGLSLRERLSLRMHIMMCKGCTNFEEQMRQLRIMTRRYASGDTGAQDDTTPPARTE</sequence>
<proteinExistence type="predicted"/>
<evidence type="ECO:0000313" key="3">
    <source>
        <dbReference type="EMBL" id="AWI75082.1"/>
    </source>
</evidence>
<evidence type="ECO:0000256" key="1">
    <source>
        <dbReference type="SAM" id="MobiDB-lite"/>
    </source>
</evidence>
<accession>A0A2U8GN60</accession>
<dbReference type="RefSeq" id="WP_108948790.1">
    <property type="nucleotide sequence ID" value="NZ_CP022187.1"/>
</dbReference>
<dbReference type="KEGG" id="acom:CEW83_07500"/>
<reference evidence="3 4" key="1">
    <citation type="submission" date="2017-06" db="EMBL/GenBank/DDBJ databases">
        <title>Azoarcus.</title>
        <authorList>
            <person name="Woo J.-H."/>
            <person name="Kim H.-S."/>
        </authorList>
    </citation>
    <scope>NUCLEOTIDE SEQUENCE [LARGE SCALE GENOMIC DNA]</scope>
    <source>
        <strain evidence="3 4">TSPY31</strain>
    </source>
</reference>
<feature type="domain" description="Putative zinc-finger" evidence="2">
    <location>
        <begin position="4"/>
        <end position="37"/>
    </location>
</feature>
<feature type="region of interest" description="Disordered" evidence="1">
    <location>
        <begin position="52"/>
        <end position="72"/>
    </location>
</feature>
<dbReference type="AlphaFoldDB" id="A0A2U8GN60"/>
<dbReference type="EMBL" id="CP022187">
    <property type="protein sequence ID" value="AWI75082.1"/>
    <property type="molecule type" value="Genomic_DNA"/>
</dbReference>
<organism evidence="3 4">
    <name type="scientific">Parazoarcus communis</name>
    <dbReference type="NCBI Taxonomy" id="41977"/>
    <lineage>
        <taxon>Bacteria</taxon>
        <taxon>Pseudomonadati</taxon>
        <taxon>Pseudomonadota</taxon>
        <taxon>Betaproteobacteria</taxon>
        <taxon>Rhodocyclales</taxon>
        <taxon>Zoogloeaceae</taxon>
        <taxon>Parazoarcus</taxon>
    </lineage>
</organism>
<keyword evidence="4" id="KW-1185">Reference proteome</keyword>
<name>A0A2U8GN60_9RHOO</name>
<evidence type="ECO:0000313" key="4">
    <source>
        <dbReference type="Proteomes" id="UP000244930"/>
    </source>
</evidence>
<dbReference type="InterPro" id="IPR027383">
    <property type="entry name" value="Znf_put"/>
</dbReference>
<protein>
    <recommendedName>
        <fullName evidence="2">Putative zinc-finger domain-containing protein</fullName>
    </recommendedName>
</protein>
<gene>
    <name evidence="3" type="ORF">CEW83_07500</name>
</gene>
<dbReference type="Pfam" id="PF13490">
    <property type="entry name" value="zf-HC2"/>
    <property type="match status" value="1"/>
</dbReference>